<proteinExistence type="predicted"/>
<evidence type="ECO:0000259" key="1">
    <source>
        <dbReference type="PROSITE" id="PS50011"/>
    </source>
</evidence>
<accession>A0A9W4H0N6</accession>
<dbReference type="Proteomes" id="UP001153328">
    <property type="component" value="Unassembled WGS sequence"/>
</dbReference>
<dbReference type="RefSeq" id="WP_240166225.1">
    <property type="nucleotide sequence ID" value="NZ_CAJVAX010000017.1"/>
</dbReference>
<keyword evidence="2" id="KW-0418">Kinase</keyword>
<dbReference type="GO" id="GO:0004672">
    <property type="term" value="F:protein kinase activity"/>
    <property type="evidence" value="ECO:0007669"/>
    <property type="project" value="InterPro"/>
</dbReference>
<name>A0A9W4H0N6_9ACTN</name>
<dbReference type="AlphaFoldDB" id="A0A9W4H0N6"/>
<dbReference type="PROSITE" id="PS50011">
    <property type="entry name" value="PROTEIN_KINASE_DOM"/>
    <property type="match status" value="1"/>
</dbReference>
<keyword evidence="3" id="KW-1185">Reference proteome</keyword>
<evidence type="ECO:0000313" key="2">
    <source>
        <dbReference type="EMBL" id="CAG7638741.1"/>
    </source>
</evidence>
<dbReference type="Gene3D" id="1.10.510.10">
    <property type="entry name" value="Transferase(Phosphotransferase) domain 1"/>
    <property type="match status" value="1"/>
</dbReference>
<comment type="caution">
    <text evidence="2">The sequence shown here is derived from an EMBL/GenBank/DDBJ whole genome shotgun (WGS) entry which is preliminary data.</text>
</comment>
<reference evidence="2" key="1">
    <citation type="submission" date="2021-06" db="EMBL/GenBank/DDBJ databases">
        <authorList>
            <person name="Arsene-Ploetze F."/>
        </authorList>
    </citation>
    <scope>NUCLEOTIDE SEQUENCE</scope>
    <source>
        <strain evidence="2">SBRY1</strain>
    </source>
</reference>
<organism evidence="2 3">
    <name type="scientific">Actinacidiphila bryophytorum</name>
    <dbReference type="NCBI Taxonomy" id="1436133"/>
    <lineage>
        <taxon>Bacteria</taxon>
        <taxon>Bacillati</taxon>
        <taxon>Actinomycetota</taxon>
        <taxon>Actinomycetes</taxon>
        <taxon>Kitasatosporales</taxon>
        <taxon>Streptomycetaceae</taxon>
        <taxon>Actinacidiphila</taxon>
    </lineage>
</organism>
<feature type="domain" description="Protein kinase" evidence="1">
    <location>
        <begin position="46"/>
        <end position="364"/>
    </location>
</feature>
<dbReference type="SUPFAM" id="SSF56112">
    <property type="entry name" value="Protein kinase-like (PK-like)"/>
    <property type="match status" value="2"/>
</dbReference>
<evidence type="ECO:0000313" key="3">
    <source>
        <dbReference type="Proteomes" id="UP001153328"/>
    </source>
</evidence>
<dbReference type="EMBL" id="CAJVAX010000017">
    <property type="protein sequence ID" value="CAG7638741.1"/>
    <property type="molecule type" value="Genomic_DNA"/>
</dbReference>
<dbReference type="InterPro" id="IPR000719">
    <property type="entry name" value="Prot_kinase_dom"/>
</dbReference>
<dbReference type="GO" id="GO:0005524">
    <property type="term" value="F:ATP binding"/>
    <property type="evidence" value="ECO:0007669"/>
    <property type="project" value="InterPro"/>
</dbReference>
<gene>
    <name evidence="2" type="ORF">SBRY_30257</name>
</gene>
<dbReference type="InterPro" id="IPR011009">
    <property type="entry name" value="Kinase-like_dom_sf"/>
</dbReference>
<protein>
    <submittedName>
        <fullName evidence="2">Protein kinase domain-containing protein</fullName>
    </submittedName>
</protein>
<keyword evidence="2" id="KW-0808">Transferase</keyword>
<sequence length="364" mass="39117">MAGSDRAASGGAGAAGAMSRTSRLAAHGAVSTALALRSDSALRDMVESAAPLGTGIGGRTALLDVDGRQVFVKLLTLGERETHPGHVRSTANLYALPAYCHFGIASPGFGAWRELALHAMTTDWVIAGHCAGFPLMHHWRVLGGTAAVAPPDELADVDRAVAYWGGSQAVRRRIEERHQSTASLALFLEYIPTSLREWLPPRIAAGGRTAERAFAMVTRELAAATGFMNSRGLLHFDAHFGNILTDGRRLYVTDFGLALSSRFELDADEAGFFERHQVYDRGYTVTSLVHRLLDALYAPRPQERDALLRSFADGARPTGIPAGPADFIARHAPLAVVLTDFFGTLEKDCATPYPLEQVQRLSAG</sequence>